<dbReference type="EMBL" id="FQYN01000003">
    <property type="protein sequence ID" value="SHI84349.1"/>
    <property type="molecule type" value="Genomic_DNA"/>
</dbReference>
<evidence type="ECO:0008006" key="4">
    <source>
        <dbReference type="Google" id="ProtNLM"/>
    </source>
</evidence>
<feature type="transmembrane region" description="Helical" evidence="1">
    <location>
        <begin position="156"/>
        <end position="175"/>
    </location>
</feature>
<evidence type="ECO:0000256" key="1">
    <source>
        <dbReference type="SAM" id="Phobius"/>
    </source>
</evidence>
<keyword evidence="3" id="KW-1185">Reference proteome</keyword>
<organism evidence="2 3">
    <name type="scientific">Hymenobacter daecheongensis DSM 21074</name>
    <dbReference type="NCBI Taxonomy" id="1121955"/>
    <lineage>
        <taxon>Bacteria</taxon>
        <taxon>Pseudomonadati</taxon>
        <taxon>Bacteroidota</taxon>
        <taxon>Cytophagia</taxon>
        <taxon>Cytophagales</taxon>
        <taxon>Hymenobacteraceae</taxon>
        <taxon>Hymenobacter</taxon>
    </lineage>
</organism>
<keyword evidence="1" id="KW-1133">Transmembrane helix</keyword>
<feature type="transmembrane region" description="Helical" evidence="1">
    <location>
        <begin position="223"/>
        <end position="243"/>
    </location>
</feature>
<dbReference type="Proteomes" id="UP000184418">
    <property type="component" value="Unassembled WGS sequence"/>
</dbReference>
<feature type="transmembrane region" description="Helical" evidence="1">
    <location>
        <begin position="410"/>
        <end position="430"/>
    </location>
</feature>
<feature type="transmembrane region" description="Helical" evidence="1">
    <location>
        <begin position="21"/>
        <end position="40"/>
    </location>
</feature>
<dbReference type="AlphaFoldDB" id="A0A1M6EG36"/>
<keyword evidence="1" id="KW-0472">Membrane</keyword>
<keyword evidence="1" id="KW-0812">Transmembrane</keyword>
<feature type="transmembrane region" description="Helical" evidence="1">
    <location>
        <begin position="385"/>
        <end position="403"/>
    </location>
</feature>
<sequence length="481" mass="53337">MTRRISVPAILTPLSTRFRRAGHLGSWLPVGLVFLLYLLYLPFSGYSELVFDAGKYWTLTERFFRYSRFQLLAYDDSLRGYLLALLNLPAKALVHFTGVAPLVFTRVMGAANAALLFGWAGPALWRALFPAAALSKASRAAFVALGFLFWRDYFNFPLSDFPAVLAMATSLWLIVRRKAFGPLLLAGALLAAAVNIRPVYLVAAPLVMVLTITQAAATWSARWRGVAALALGFTCLSAPQLLINARHYQRPTPLVLARDARFPAANLYLSQLGWGVVVQKYETTLDAAFPAPRMLYVDPAGQRLLRQQALRHFPDYATYLRALARQPLEFAALYGRHLFNGLDVQYASPYIRQVGGRQAGLALLHYSVWFGALLALAHWRRPIRWPHLLVAGALLAPALVTLPMAIECRFLLPLHLLLYAAFCFGALPNYDAVRAWSGWKRGLVAAAYGLFLLICVTLSAQTRNYLTADLSVLRPLGSAAR</sequence>
<proteinExistence type="predicted"/>
<accession>A0A1M6EG36</accession>
<reference evidence="2 3" key="1">
    <citation type="submission" date="2016-11" db="EMBL/GenBank/DDBJ databases">
        <authorList>
            <person name="Jaros S."/>
            <person name="Januszkiewicz K."/>
            <person name="Wedrychowicz H."/>
        </authorList>
    </citation>
    <scope>NUCLEOTIDE SEQUENCE [LARGE SCALE GENOMIC DNA]</scope>
    <source>
        <strain evidence="2 3">DSM 21074</strain>
    </source>
</reference>
<gene>
    <name evidence="2" type="ORF">SAMN02745146_1678</name>
</gene>
<evidence type="ECO:0000313" key="2">
    <source>
        <dbReference type="EMBL" id="SHI84349.1"/>
    </source>
</evidence>
<feature type="transmembrane region" description="Helical" evidence="1">
    <location>
        <begin position="92"/>
        <end position="120"/>
    </location>
</feature>
<feature type="transmembrane region" description="Helical" evidence="1">
    <location>
        <begin position="442"/>
        <end position="460"/>
    </location>
</feature>
<name>A0A1M6EG36_9BACT</name>
<protein>
    <recommendedName>
        <fullName evidence="4">Dolichyl-phosphate-mannose-protein mannosyltransferase</fullName>
    </recommendedName>
</protein>
<evidence type="ECO:0000313" key="3">
    <source>
        <dbReference type="Proteomes" id="UP000184418"/>
    </source>
</evidence>
<feature type="transmembrane region" description="Helical" evidence="1">
    <location>
        <begin position="359"/>
        <end position="379"/>
    </location>
</feature>